<dbReference type="EMBL" id="QTTT01000001">
    <property type="protein sequence ID" value="REE97297.1"/>
    <property type="molecule type" value="Genomic_DNA"/>
</dbReference>
<dbReference type="Proteomes" id="UP000256661">
    <property type="component" value="Unassembled WGS sequence"/>
</dbReference>
<evidence type="ECO:0000313" key="1">
    <source>
        <dbReference type="EMBL" id="REE97297.1"/>
    </source>
</evidence>
<organism evidence="1 2">
    <name type="scientific">Thermomonospora umbrina</name>
    <dbReference type="NCBI Taxonomy" id="111806"/>
    <lineage>
        <taxon>Bacteria</taxon>
        <taxon>Bacillati</taxon>
        <taxon>Actinomycetota</taxon>
        <taxon>Actinomycetes</taxon>
        <taxon>Streptosporangiales</taxon>
        <taxon>Thermomonosporaceae</taxon>
        <taxon>Thermomonospora</taxon>
    </lineage>
</organism>
<accession>A0A3D9SNV2</accession>
<dbReference type="AlphaFoldDB" id="A0A3D9SNV2"/>
<comment type="caution">
    <text evidence="1">The sequence shown here is derived from an EMBL/GenBank/DDBJ whole genome shotgun (WGS) entry which is preliminary data.</text>
</comment>
<reference evidence="1 2" key="1">
    <citation type="submission" date="2018-08" db="EMBL/GenBank/DDBJ databases">
        <title>Sequencing the genomes of 1000 actinobacteria strains.</title>
        <authorList>
            <person name="Klenk H.-P."/>
        </authorList>
    </citation>
    <scope>NUCLEOTIDE SEQUENCE [LARGE SCALE GENOMIC DNA]</scope>
    <source>
        <strain evidence="1 2">DSM 43927</strain>
    </source>
</reference>
<gene>
    <name evidence="1" type="ORF">DFJ69_2763</name>
</gene>
<sequence>MGESTGWTGPDGLRVTVVPLSGAHRVTAAALGSPLPDDLAYAFLVTREGAIVDRGYYPTVESLADVVDLSRLEPV</sequence>
<proteinExistence type="predicted"/>
<protein>
    <submittedName>
        <fullName evidence="1">Uncharacterized protein</fullName>
    </submittedName>
</protein>
<dbReference type="OrthoDB" id="3482381at2"/>
<evidence type="ECO:0000313" key="2">
    <source>
        <dbReference type="Proteomes" id="UP000256661"/>
    </source>
</evidence>
<keyword evidence="2" id="KW-1185">Reference proteome</keyword>
<name>A0A3D9SNV2_9ACTN</name>
<dbReference type="RefSeq" id="WP_116022809.1">
    <property type="nucleotide sequence ID" value="NZ_QTTT01000001.1"/>
</dbReference>